<evidence type="ECO:0000256" key="3">
    <source>
        <dbReference type="ARBA" id="ARBA00022475"/>
    </source>
</evidence>
<protein>
    <submittedName>
        <fullName evidence="9">MFS transporter</fullName>
    </submittedName>
</protein>
<feature type="transmembrane region" description="Helical" evidence="7">
    <location>
        <begin position="139"/>
        <end position="160"/>
    </location>
</feature>
<dbReference type="InterPro" id="IPR020846">
    <property type="entry name" value="MFS_dom"/>
</dbReference>
<gene>
    <name evidence="9" type="ORF">GMD78_09555</name>
</gene>
<feature type="transmembrane region" description="Helical" evidence="7">
    <location>
        <begin position="252"/>
        <end position="273"/>
    </location>
</feature>
<evidence type="ECO:0000259" key="8">
    <source>
        <dbReference type="PROSITE" id="PS50850"/>
    </source>
</evidence>
<feature type="transmembrane region" description="Helical" evidence="7">
    <location>
        <begin position="280"/>
        <end position="296"/>
    </location>
</feature>
<feature type="domain" description="Major facilitator superfamily (MFS) profile" evidence="8">
    <location>
        <begin position="213"/>
        <end position="406"/>
    </location>
</feature>
<dbReference type="PROSITE" id="PS50850">
    <property type="entry name" value="MFS"/>
    <property type="match status" value="1"/>
</dbReference>
<dbReference type="GO" id="GO:0022857">
    <property type="term" value="F:transmembrane transporter activity"/>
    <property type="evidence" value="ECO:0007669"/>
    <property type="project" value="InterPro"/>
</dbReference>
<feature type="transmembrane region" description="Helical" evidence="7">
    <location>
        <begin position="216"/>
        <end position="240"/>
    </location>
</feature>
<evidence type="ECO:0000313" key="9">
    <source>
        <dbReference type="EMBL" id="MUK88635.1"/>
    </source>
</evidence>
<dbReference type="InterPro" id="IPR036259">
    <property type="entry name" value="MFS_trans_sf"/>
</dbReference>
<dbReference type="InterPro" id="IPR011701">
    <property type="entry name" value="MFS"/>
</dbReference>
<dbReference type="Pfam" id="PF07690">
    <property type="entry name" value="MFS_1"/>
    <property type="match status" value="1"/>
</dbReference>
<feature type="transmembrane region" description="Helical" evidence="7">
    <location>
        <begin position="166"/>
        <end position="186"/>
    </location>
</feature>
<evidence type="ECO:0000256" key="6">
    <source>
        <dbReference type="ARBA" id="ARBA00023136"/>
    </source>
</evidence>
<name>A0A6N8FGQ5_9BACI</name>
<dbReference type="PANTHER" id="PTHR23513:SF6">
    <property type="entry name" value="MAJOR FACILITATOR SUPERFAMILY ASSOCIATED DOMAIN-CONTAINING PROTEIN"/>
    <property type="match status" value="1"/>
</dbReference>
<feature type="transmembrane region" description="Helical" evidence="7">
    <location>
        <begin position="302"/>
        <end position="321"/>
    </location>
</feature>
<keyword evidence="3" id="KW-1003">Cell membrane</keyword>
<dbReference type="Gene3D" id="1.20.1250.20">
    <property type="entry name" value="MFS general substrate transporter like domains"/>
    <property type="match status" value="1"/>
</dbReference>
<keyword evidence="10" id="KW-1185">Reference proteome</keyword>
<evidence type="ECO:0000256" key="2">
    <source>
        <dbReference type="ARBA" id="ARBA00022448"/>
    </source>
</evidence>
<dbReference type="RefSeq" id="WP_343042229.1">
    <property type="nucleotide sequence ID" value="NZ_WOCA01000006.1"/>
</dbReference>
<feature type="transmembrane region" description="Helical" evidence="7">
    <location>
        <begin position="12"/>
        <end position="35"/>
    </location>
</feature>
<feature type="transmembrane region" description="Helical" evidence="7">
    <location>
        <begin position="101"/>
        <end position="118"/>
    </location>
</feature>
<organism evidence="9 10">
    <name type="scientific">Ornithinibacillus caprae</name>
    <dbReference type="NCBI Taxonomy" id="2678566"/>
    <lineage>
        <taxon>Bacteria</taxon>
        <taxon>Bacillati</taxon>
        <taxon>Bacillota</taxon>
        <taxon>Bacilli</taxon>
        <taxon>Bacillales</taxon>
        <taxon>Bacillaceae</taxon>
        <taxon>Ornithinibacillus</taxon>
    </lineage>
</organism>
<comment type="subcellular location">
    <subcellularLocation>
        <location evidence="1">Cell membrane</location>
        <topology evidence="1">Multi-pass membrane protein</topology>
    </subcellularLocation>
</comment>
<evidence type="ECO:0000256" key="4">
    <source>
        <dbReference type="ARBA" id="ARBA00022692"/>
    </source>
</evidence>
<feature type="transmembrane region" description="Helical" evidence="7">
    <location>
        <begin position="47"/>
        <end position="66"/>
    </location>
</feature>
<dbReference type="EMBL" id="WOCA01000006">
    <property type="protein sequence ID" value="MUK88635.1"/>
    <property type="molecule type" value="Genomic_DNA"/>
</dbReference>
<evidence type="ECO:0000256" key="7">
    <source>
        <dbReference type="SAM" id="Phobius"/>
    </source>
</evidence>
<evidence type="ECO:0000256" key="5">
    <source>
        <dbReference type="ARBA" id="ARBA00022989"/>
    </source>
</evidence>
<dbReference type="Proteomes" id="UP000469125">
    <property type="component" value="Unassembled WGS sequence"/>
</dbReference>
<feature type="transmembrane region" description="Helical" evidence="7">
    <location>
        <begin position="73"/>
        <end position="95"/>
    </location>
</feature>
<dbReference type="CDD" id="cd06173">
    <property type="entry name" value="MFS_MefA_like"/>
    <property type="match status" value="1"/>
</dbReference>
<sequence>MSVFKNKSFTFIWIGNATSELGGAFGTFCNSLLIYELTGSKLALGSMWLLYFIPSLVLQLVIGPYIDKWSRKWVMIIALWSRGFIFLIPLIAYVSGGLVSWHIYAVQLVIGLITPLYVPANQAILPTIVTQKQLMQANAYVDGTVRLMTFMAPITAGVVIEYIGIHVTLILVCFLLLTSGALLLFIKENRVQLNIRKKWVEQFTEGMRYFFKQRTIVWLGIFLAFVQFGVGVTMVINLPYITEELGENYAMYGYFMAGFPLGYVIGTVLVGKISFSSRRVLMLGALIIGGLTYINLGVTHSIIFALITETIAGIVMAFFNVHNTTLCQQTVPNHLMGKVFSVRLLIVRGMMPLGVLVGGVLSELWGVRPLYILIGSVICTVSIAGLLLPYFTFLDDTVEKSESAAS</sequence>
<dbReference type="PANTHER" id="PTHR23513">
    <property type="entry name" value="INTEGRAL MEMBRANE EFFLUX PROTEIN-RELATED"/>
    <property type="match status" value="1"/>
</dbReference>
<keyword evidence="4 7" id="KW-0812">Transmembrane</keyword>
<feature type="transmembrane region" description="Helical" evidence="7">
    <location>
        <begin position="370"/>
        <end position="391"/>
    </location>
</feature>
<reference evidence="9 10" key="1">
    <citation type="submission" date="2019-11" db="EMBL/GenBank/DDBJ databases">
        <authorList>
            <person name="Li X."/>
        </authorList>
    </citation>
    <scope>NUCLEOTIDE SEQUENCE [LARGE SCALE GENOMIC DNA]</scope>
    <source>
        <strain evidence="9 10">L9</strain>
    </source>
</reference>
<feature type="transmembrane region" description="Helical" evidence="7">
    <location>
        <begin position="342"/>
        <end position="364"/>
    </location>
</feature>
<keyword evidence="2" id="KW-0813">Transport</keyword>
<comment type="caution">
    <text evidence="9">The sequence shown here is derived from an EMBL/GenBank/DDBJ whole genome shotgun (WGS) entry which is preliminary data.</text>
</comment>
<dbReference type="AlphaFoldDB" id="A0A6N8FGQ5"/>
<accession>A0A6N8FGQ5</accession>
<evidence type="ECO:0000313" key="10">
    <source>
        <dbReference type="Proteomes" id="UP000469125"/>
    </source>
</evidence>
<evidence type="ECO:0000256" key="1">
    <source>
        <dbReference type="ARBA" id="ARBA00004651"/>
    </source>
</evidence>
<keyword evidence="5 7" id="KW-1133">Transmembrane helix</keyword>
<dbReference type="GO" id="GO:0005886">
    <property type="term" value="C:plasma membrane"/>
    <property type="evidence" value="ECO:0007669"/>
    <property type="project" value="UniProtKB-SubCell"/>
</dbReference>
<proteinExistence type="predicted"/>
<keyword evidence="6 7" id="KW-0472">Membrane</keyword>
<dbReference type="SUPFAM" id="SSF103473">
    <property type="entry name" value="MFS general substrate transporter"/>
    <property type="match status" value="1"/>
</dbReference>